<dbReference type="EMBL" id="CAHIKZ030004457">
    <property type="protein sequence ID" value="CAE1310856.1"/>
    <property type="molecule type" value="Genomic_DNA"/>
</dbReference>
<evidence type="ECO:0000313" key="2">
    <source>
        <dbReference type="Proteomes" id="UP000597762"/>
    </source>
</evidence>
<sequence length="236" mass="27480">MELCTELYYQNITRILKFRQIEDELKETQIALIEAGKRNEAKLVKLTDHIKERSESLNKQKNKLRDIQIKVMIHSAGSSLTADKESNWEMLKKKISDVYISLLGRSKVRISTQQKLTNIENRLFELLQQLESAPSEKVEALWESILFPESLRHKYDDGDDDDRTTVIYACLLALPFSNVEMIYCYDLLFTCPFLTSLLSVSLIQRTPRIFVYIEVINLSVSFIQKSTLSDNHFSEF</sequence>
<protein>
    <submittedName>
        <fullName evidence="1">Uncharacterized protein</fullName>
    </submittedName>
</protein>
<proteinExistence type="predicted"/>
<reference evidence="1" key="1">
    <citation type="submission" date="2021-01" db="EMBL/GenBank/DDBJ databases">
        <authorList>
            <person name="Li R."/>
            <person name="Bekaert M."/>
        </authorList>
    </citation>
    <scope>NUCLEOTIDE SEQUENCE</scope>
    <source>
        <strain evidence="1">Farmed</strain>
    </source>
</reference>
<dbReference type="AlphaFoldDB" id="A0A812DX38"/>
<name>A0A812DX38_ACAPH</name>
<dbReference type="OrthoDB" id="10264063at2759"/>
<gene>
    <name evidence="1" type="ORF">SPHA_62355</name>
</gene>
<evidence type="ECO:0000313" key="1">
    <source>
        <dbReference type="EMBL" id="CAE1310856.1"/>
    </source>
</evidence>
<comment type="caution">
    <text evidence="1">The sequence shown here is derived from an EMBL/GenBank/DDBJ whole genome shotgun (WGS) entry which is preliminary data.</text>
</comment>
<keyword evidence="2" id="KW-1185">Reference proteome</keyword>
<dbReference type="Proteomes" id="UP000597762">
    <property type="component" value="Unassembled WGS sequence"/>
</dbReference>
<accession>A0A812DX38</accession>
<organism evidence="1 2">
    <name type="scientific">Acanthosepion pharaonis</name>
    <name type="common">Pharaoh cuttlefish</name>
    <name type="synonym">Sepia pharaonis</name>
    <dbReference type="NCBI Taxonomy" id="158019"/>
    <lineage>
        <taxon>Eukaryota</taxon>
        <taxon>Metazoa</taxon>
        <taxon>Spiralia</taxon>
        <taxon>Lophotrochozoa</taxon>
        <taxon>Mollusca</taxon>
        <taxon>Cephalopoda</taxon>
        <taxon>Coleoidea</taxon>
        <taxon>Decapodiformes</taxon>
        <taxon>Sepiida</taxon>
        <taxon>Sepiina</taxon>
        <taxon>Sepiidae</taxon>
        <taxon>Acanthosepion</taxon>
    </lineage>
</organism>